<organism evidence="1 2">
    <name type="scientific">Arcticibacter svalbardensis MN12-7</name>
    <dbReference type="NCBI Taxonomy" id="1150600"/>
    <lineage>
        <taxon>Bacteria</taxon>
        <taxon>Pseudomonadati</taxon>
        <taxon>Bacteroidota</taxon>
        <taxon>Sphingobacteriia</taxon>
        <taxon>Sphingobacteriales</taxon>
        <taxon>Sphingobacteriaceae</taxon>
        <taxon>Arcticibacter</taxon>
    </lineage>
</organism>
<name>R9GRA8_9SPHI</name>
<sequence>MPKRKNLNGIPHNITKSFFGTERYYSVGYMGDWLLNAAKQLNLAEASLDVMQASFSPKKLNIQPLTLNAQELKGIKSKWI</sequence>
<evidence type="ECO:0000313" key="2">
    <source>
        <dbReference type="Proteomes" id="UP000014174"/>
    </source>
</evidence>
<dbReference type="OrthoDB" id="893961at2"/>
<dbReference type="RefSeq" id="WP_016195823.1">
    <property type="nucleotide sequence ID" value="NZ_AQPN01000092.1"/>
</dbReference>
<dbReference type="AlphaFoldDB" id="R9GRA8"/>
<dbReference type="EMBL" id="AQPN01000092">
    <property type="protein sequence ID" value="EOR94241.1"/>
    <property type="molecule type" value="Genomic_DNA"/>
</dbReference>
<dbReference type="eggNOG" id="ENOG50316XE">
    <property type="taxonomic scope" value="Bacteria"/>
</dbReference>
<proteinExistence type="predicted"/>
<gene>
    <name evidence="1" type="ORF">ADIARSV_2592</name>
</gene>
<comment type="caution">
    <text evidence="1">The sequence shown here is derived from an EMBL/GenBank/DDBJ whole genome shotgun (WGS) entry which is preliminary data.</text>
</comment>
<keyword evidence="2" id="KW-1185">Reference proteome</keyword>
<accession>R9GRA8</accession>
<reference evidence="1 2" key="1">
    <citation type="journal article" date="2013" name="Genome Announc.">
        <title>Draft Genome Sequence of Arcticibacter svalbardensis Strain MN12-7T, a Member of the Family Sphingobacteriaceae Isolated from an Arctic Soil Sample.</title>
        <authorList>
            <person name="Shivaji S."/>
            <person name="Ara S."/>
            <person name="Prasad S."/>
            <person name="Manasa B.P."/>
            <person name="Begum Z."/>
            <person name="Singh A."/>
            <person name="Kumar Pinnaka A."/>
        </authorList>
    </citation>
    <scope>NUCLEOTIDE SEQUENCE [LARGE SCALE GENOMIC DNA]</scope>
    <source>
        <strain evidence="1 2">MN12-7</strain>
    </source>
</reference>
<evidence type="ECO:0000313" key="1">
    <source>
        <dbReference type="EMBL" id="EOR94241.1"/>
    </source>
</evidence>
<protein>
    <submittedName>
        <fullName evidence="1">Uncharacterized protein</fullName>
    </submittedName>
</protein>
<dbReference type="Proteomes" id="UP000014174">
    <property type="component" value="Unassembled WGS sequence"/>
</dbReference>